<dbReference type="Proteomes" id="UP000261931">
    <property type="component" value="Unassembled WGS sequence"/>
</dbReference>
<dbReference type="GO" id="GO:0043683">
    <property type="term" value="P:type IV pilus assembly"/>
    <property type="evidence" value="ECO:0007669"/>
    <property type="project" value="InterPro"/>
</dbReference>
<dbReference type="Gene3D" id="3.30.700.10">
    <property type="entry name" value="Glycoprotein, Type 4 Pilin"/>
    <property type="match status" value="1"/>
</dbReference>
<dbReference type="RefSeq" id="WP_116957678.1">
    <property type="nucleotide sequence ID" value="NZ_QVLS01000002.1"/>
</dbReference>
<evidence type="ECO:0000313" key="2">
    <source>
        <dbReference type="EMBL" id="RFP80938.1"/>
    </source>
</evidence>
<proteinExistence type="predicted"/>
<keyword evidence="1" id="KW-0812">Transmembrane</keyword>
<reference evidence="2 3" key="1">
    <citation type="submission" date="2018-08" db="EMBL/GenBank/DDBJ databases">
        <title>Hydrogenophaga sp. LA-38 isolated from sludge.</title>
        <authorList>
            <person name="Im W.-T."/>
        </authorList>
    </citation>
    <scope>NUCLEOTIDE SEQUENCE [LARGE SCALE GENOMIC DNA]</scope>
    <source>
        <strain evidence="2 3">LA-38</strain>
    </source>
</reference>
<dbReference type="InterPro" id="IPR031982">
    <property type="entry name" value="PilE-like"/>
</dbReference>
<comment type="caution">
    <text evidence="2">The sequence shown here is derived from an EMBL/GenBank/DDBJ whole genome shotgun (WGS) entry which is preliminary data.</text>
</comment>
<keyword evidence="1" id="KW-0472">Membrane</keyword>
<sequence length="164" mass="17647">MNELRVPARPARITRYRRPGPRGFTLIELMVTCAIVAVLASIAYPSYAEYVRQGRRADAQRALEEASQFLRRRYSSMDTHVGATLPPAMAQSPREGAAAYTLTLVENGQAVGVATQAHSYTLRAVRAGAMAADRCGDLELAHTGARALRNAAANAVLADCFRGG</sequence>
<feature type="transmembrane region" description="Helical" evidence="1">
    <location>
        <begin position="21"/>
        <end position="44"/>
    </location>
</feature>
<organism evidence="2 3">
    <name type="scientific">Hydrogenophaga borbori</name>
    <dbReference type="NCBI Taxonomy" id="2294117"/>
    <lineage>
        <taxon>Bacteria</taxon>
        <taxon>Pseudomonadati</taxon>
        <taxon>Pseudomonadota</taxon>
        <taxon>Betaproteobacteria</taxon>
        <taxon>Burkholderiales</taxon>
        <taxon>Comamonadaceae</taxon>
        <taxon>Hydrogenophaga</taxon>
    </lineage>
</organism>
<accession>A0A372EMN5</accession>
<dbReference type="EMBL" id="QVLS01000002">
    <property type="protein sequence ID" value="RFP80938.1"/>
    <property type="molecule type" value="Genomic_DNA"/>
</dbReference>
<evidence type="ECO:0000313" key="3">
    <source>
        <dbReference type="Proteomes" id="UP000261931"/>
    </source>
</evidence>
<dbReference type="InterPro" id="IPR045584">
    <property type="entry name" value="Pilin-like"/>
</dbReference>
<name>A0A372EMN5_9BURK</name>
<dbReference type="SUPFAM" id="SSF54523">
    <property type="entry name" value="Pili subunits"/>
    <property type="match status" value="1"/>
</dbReference>
<keyword evidence="1" id="KW-1133">Transmembrane helix</keyword>
<dbReference type="AlphaFoldDB" id="A0A372EMN5"/>
<dbReference type="Pfam" id="PF16732">
    <property type="entry name" value="ComP_DUS"/>
    <property type="match status" value="1"/>
</dbReference>
<gene>
    <name evidence="2" type="ORF">DY262_03940</name>
</gene>
<protein>
    <submittedName>
        <fullName evidence="2">Prepilin-type N-terminal cleavage/methylation domain-containing protein</fullName>
    </submittedName>
</protein>
<keyword evidence="3" id="KW-1185">Reference proteome</keyword>
<dbReference type="InterPro" id="IPR012902">
    <property type="entry name" value="N_methyl_site"/>
</dbReference>
<evidence type="ECO:0000256" key="1">
    <source>
        <dbReference type="SAM" id="Phobius"/>
    </source>
</evidence>
<dbReference type="NCBIfam" id="TIGR02532">
    <property type="entry name" value="IV_pilin_GFxxxE"/>
    <property type="match status" value="1"/>
</dbReference>
<dbReference type="Pfam" id="PF07963">
    <property type="entry name" value="N_methyl"/>
    <property type="match status" value="1"/>
</dbReference>